<dbReference type="NCBIfam" id="NF002636">
    <property type="entry name" value="PRK02304.1-5"/>
    <property type="match status" value="1"/>
</dbReference>
<protein>
    <recommendedName>
        <fullName evidence="7 12">Adenine phosphoribosyltransferase</fullName>
        <shortName evidence="12">APRT</shortName>
        <ecNumber evidence="7 12">2.4.2.7</ecNumber>
    </recommendedName>
</protein>
<sequence length="190" mass="21087">MHNPAEIADFKAKAAYLQGTIKSVPDFPKPGILFRDVTSLCEDRKAFRLTIDLFDEIYRDCKIDKIVCAEARGFVFGAPLADRLNCGLVMVRKPGKLPRRTLSEHYDLEYGTNELQINEDAITAHERVLVLDDLLATGGTVEAMVKLVRRLQGEVIGAAFVLELFDLGGADKLKHGCNVDVMSLLKFPGH</sequence>
<dbReference type="Gene3D" id="3.40.50.2020">
    <property type="match status" value="1"/>
</dbReference>
<evidence type="ECO:0000256" key="9">
    <source>
        <dbReference type="ARBA" id="ARBA00022676"/>
    </source>
</evidence>
<keyword evidence="8 12" id="KW-0963">Cytoplasm</keyword>
<keyword evidence="10 12" id="KW-0808">Transferase</keyword>
<evidence type="ECO:0000256" key="1">
    <source>
        <dbReference type="ARBA" id="ARBA00000868"/>
    </source>
</evidence>
<reference evidence="14" key="2">
    <citation type="journal article" date="2021" name="PeerJ">
        <title>Extensive microbial diversity within the chicken gut microbiome revealed by metagenomics and culture.</title>
        <authorList>
            <person name="Gilroy R."/>
            <person name="Ravi A."/>
            <person name="Getino M."/>
            <person name="Pursley I."/>
            <person name="Horton D.L."/>
            <person name="Alikhan N.F."/>
            <person name="Baker D."/>
            <person name="Gharbi K."/>
            <person name="Hall N."/>
            <person name="Watson M."/>
            <person name="Adriaenssens E.M."/>
            <person name="Foster-Nyarko E."/>
            <person name="Jarju S."/>
            <person name="Secka A."/>
            <person name="Antonio M."/>
            <person name="Oren A."/>
            <person name="Chaudhuri R.R."/>
            <person name="La Ragione R."/>
            <person name="Hildebrand F."/>
            <person name="Pallen M.J."/>
        </authorList>
    </citation>
    <scope>NUCLEOTIDE SEQUENCE</scope>
    <source>
        <strain evidence="14">17213</strain>
    </source>
</reference>
<dbReference type="GO" id="GO:0006168">
    <property type="term" value="P:adenine salvage"/>
    <property type="evidence" value="ECO:0007669"/>
    <property type="project" value="InterPro"/>
</dbReference>
<dbReference type="Pfam" id="PF00156">
    <property type="entry name" value="Pribosyltran"/>
    <property type="match status" value="1"/>
</dbReference>
<dbReference type="CDD" id="cd06223">
    <property type="entry name" value="PRTases_typeI"/>
    <property type="match status" value="1"/>
</dbReference>
<dbReference type="GO" id="GO:0044209">
    <property type="term" value="P:AMP salvage"/>
    <property type="evidence" value="ECO:0007669"/>
    <property type="project" value="UniProtKB-UniRule"/>
</dbReference>
<dbReference type="FunFam" id="3.40.50.2020:FF:000004">
    <property type="entry name" value="Adenine phosphoribosyltransferase"/>
    <property type="match status" value="1"/>
</dbReference>
<keyword evidence="11 12" id="KW-0660">Purine salvage</keyword>
<dbReference type="SUPFAM" id="SSF53271">
    <property type="entry name" value="PRTase-like"/>
    <property type="match status" value="1"/>
</dbReference>
<gene>
    <name evidence="12 14" type="primary">apt</name>
    <name evidence="14" type="ORF">IAB19_04020</name>
</gene>
<evidence type="ECO:0000256" key="10">
    <source>
        <dbReference type="ARBA" id="ARBA00022679"/>
    </source>
</evidence>
<dbReference type="PANTHER" id="PTHR32315">
    <property type="entry name" value="ADENINE PHOSPHORIBOSYLTRANSFERASE"/>
    <property type="match status" value="1"/>
</dbReference>
<dbReference type="NCBIfam" id="NF002632">
    <property type="entry name" value="PRK02304.1-1"/>
    <property type="match status" value="1"/>
</dbReference>
<dbReference type="AlphaFoldDB" id="A0A9D9D9G1"/>
<dbReference type="GO" id="GO:0003999">
    <property type="term" value="F:adenine phosphoribosyltransferase activity"/>
    <property type="evidence" value="ECO:0007669"/>
    <property type="project" value="UniProtKB-UniRule"/>
</dbReference>
<dbReference type="HAMAP" id="MF_00004">
    <property type="entry name" value="Aden_phosphoribosyltr"/>
    <property type="match status" value="1"/>
</dbReference>
<comment type="function">
    <text evidence="2 12">Catalyzes a salvage reaction resulting in the formation of AMP, that is energically less costly than de novo synthesis.</text>
</comment>
<dbReference type="Proteomes" id="UP000823631">
    <property type="component" value="Unassembled WGS sequence"/>
</dbReference>
<dbReference type="NCBIfam" id="NF002634">
    <property type="entry name" value="PRK02304.1-3"/>
    <property type="match status" value="1"/>
</dbReference>
<comment type="subunit">
    <text evidence="6 12">Homodimer.</text>
</comment>
<evidence type="ECO:0000256" key="7">
    <source>
        <dbReference type="ARBA" id="ARBA00011893"/>
    </source>
</evidence>
<dbReference type="PANTHER" id="PTHR32315:SF3">
    <property type="entry name" value="ADENINE PHOSPHORIBOSYLTRANSFERASE"/>
    <property type="match status" value="1"/>
</dbReference>
<proteinExistence type="inferred from homology"/>
<accession>A0A9D9D9G1</accession>
<dbReference type="InterPro" id="IPR050054">
    <property type="entry name" value="UPRTase/APRTase"/>
</dbReference>
<organism evidence="14 15">
    <name type="scientific">Candidatus Avisuccinivibrio stercorigallinarum</name>
    <dbReference type="NCBI Taxonomy" id="2840704"/>
    <lineage>
        <taxon>Bacteria</taxon>
        <taxon>Pseudomonadati</taxon>
        <taxon>Pseudomonadota</taxon>
        <taxon>Gammaproteobacteria</taxon>
        <taxon>Aeromonadales</taxon>
        <taxon>Succinivibrionaceae</taxon>
        <taxon>Succinivibrionaceae incertae sedis</taxon>
        <taxon>Candidatus Avisuccinivibrio</taxon>
    </lineage>
</organism>
<dbReference type="GO" id="GO:0002055">
    <property type="term" value="F:adenine binding"/>
    <property type="evidence" value="ECO:0007669"/>
    <property type="project" value="TreeGrafter"/>
</dbReference>
<dbReference type="GO" id="GO:0016208">
    <property type="term" value="F:AMP binding"/>
    <property type="evidence" value="ECO:0007669"/>
    <property type="project" value="TreeGrafter"/>
</dbReference>
<dbReference type="NCBIfam" id="TIGR01090">
    <property type="entry name" value="apt"/>
    <property type="match status" value="1"/>
</dbReference>
<dbReference type="GO" id="GO:0006166">
    <property type="term" value="P:purine ribonucleoside salvage"/>
    <property type="evidence" value="ECO:0007669"/>
    <property type="project" value="UniProtKB-UniRule"/>
</dbReference>
<evidence type="ECO:0000313" key="15">
    <source>
        <dbReference type="Proteomes" id="UP000823631"/>
    </source>
</evidence>
<evidence type="ECO:0000259" key="13">
    <source>
        <dbReference type="Pfam" id="PF00156"/>
    </source>
</evidence>
<dbReference type="InterPro" id="IPR005764">
    <property type="entry name" value="Ade_phspho_trans"/>
</dbReference>
<evidence type="ECO:0000256" key="3">
    <source>
        <dbReference type="ARBA" id="ARBA00004496"/>
    </source>
</evidence>
<dbReference type="InterPro" id="IPR029057">
    <property type="entry name" value="PRTase-like"/>
</dbReference>
<evidence type="ECO:0000256" key="2">
    <source>
        <dbReference type="ARBA" id="ARBA00003968"/>
    </source>
</evidence>
<evidence type="ECO:0000256" key="8">
    <source>
        <dbReference type="ARBA" id="ARBA00022490"/>
    </source>
</evidence>
<reference evidence="14" key="1">
    <citation type="submission" date="2020-10" db="EMBL/GenBank/DDBJ databases">
        <authorList>
            <person name="Gilroy R."/>
        </authorList>
    </citation>
    <scope>NUCLEOTIDE SEQUENCE</scope>
    <source>
        <strain evidence="14">17213</strain>
    </source>
</reference>
<evidence type="ECO:0000313" key="14">
    <source>
        <dbReference type="EMBL" id="MBO8415534.1"/>
    </source>
</evidence>
<comment type="subcellular location">
    <subcellularLocation>
        <location evidence="3 12">Cytoplasm</location>
    </subcellularLocation>
</comment>
<comment type="pathway">
    <text evidence="4 12">Purine metabolism; AMP biosynthesis via salvage pathway; AMP from adenine: step 1/1.</text>
</comment>
<evidence type="ECO:0000256" key="4">
    <source>
        <dbReference type="ARBA" id="ARBA00004659"/>
    </source>
</evidence>
<comment type="catalytic activity">
    <reaction evidence="1 12">
        <text>AMP + diphosphate = 5-phospho-alpha-D-ribose 1-diphosphate + adenine</text>
        <dbReference type="Rhea" id="RHEA:16609"/>
        <dbReference type="ChEBI" id="CHEBI:16708"/>
        <dbReference type="ChEBI" id="CHEBI:33019"/>
        <dbReference type="ChEBI" id="CHEBI:58017"/>
        <dbReference type="ChEBI" id="CHEBI:456215"/>
        <dbReference type="EC" id="2.4.2.7"/>
    </reaction>
</comment>
<dbReference type="GO" id="GO:0005737">
    <property type="term" value="C:cytoplasm"/>
    <property type="evidence" value="ECO:0007669"/>
    <property type="project" value="UniProtKB-SubCell"/>
</dbReference>
<evidence type="ECO:0000256" key="5">
    <source>
        <dbReference type="ARBA" id="ARBA00008391"/>
    </source>
</evidence>
<keyword evidence="9 12" id="KW-0328">Glycosyltransferase</keyword>
<comment type="caution">
    <text evidence="14">The sequence shown here is derived from an EMBL/GenBank/DDBJ whole genome shotgun (WGS) entry which is preliminary data.</text>
</comment>
<name>A0A9D9D9G1_9GAMM</name>
<dbReference type="EC" id="2.4.2.7" evidence="7 12"/>
<evidence type="ECO:0000256" key="12">
    <source>
        <dbReference type="HAMAP-Rule" id="MF_00004"/>
    </source>
</evidence>
<evidence type="ECO:0000256" key="11">
    <source>
        <dbReference type="ARBA" id="ARBA00022726"/>
    </source>
</evidence>
<dbReference type="EMBL" id="JADINH010000086">
    <property type="protein sequence ID" value="MBO8415534.1"/>
    <property type="molecule type" value="Genomic_DNA"/>
</dbReference>
<dbReference type="InterPro" id="IPR000836">
    <property type="entry name" value="PRTase_dom"/>
</dbReference>
<evidence type="ECO:0000256" key="6">
    <source>
        <dbReference type="ARBA" id="ARBA00011738"/>
    </source>
</evidence>
<comment type="similarity">
    <text evidence="5 12">Belongs to the purine/pyrimidine phosphoribosyltransferase family.</text>
</comment>
<feature type="domain" description="Phosphoribosyltransferase" evidence="13">
    <location>
        <begin position="44"/>
        <end position="162"/>
    </location>
</feature>